<dbReference type="KEGG" id="tng:GSTEN00008458G001"/>
<dbReference type="AlphaFoldDB" id="Q4T277"/>
<organism evidence="2">
    <name type="scientific">Tetraodon nigroviridis</name>
    <name type="common">Spotted green pufferfish</name>
    <name type="synonym">Chelonodon nigroviridis</name>
    <dbReference type="NCBI Taxonomy" id="99883"/>
    <lineage>
        <taxon>Eukaryota</taxon>
        <taxon>Metazoa</taxon>
        <taxon>Chordata</taxon>
        <taxon>Craniata</taxon>
        <taxon>Vertebrata</taxon>
        <taxon>Euteleostomi</taxon>
        <taxon>Actinopterygii</taxon>
        <taxon>Neopterygii</taxon>
        <taxon>Teleostei</taxon>
        <taxon>Neoteleostei</taxon>
        <taxon>Acanthomorphata</taxon>
        <taxon>Eupercaria</taxon>
        <taxon>Tetraodontiformes</taxon>
        <taxon>Tetradontoidea</taxon>
        <taxon>Tetraodontidae</taxon>
        <taxon>Tetraodon</taxon>
    </lineage>
</organism>
<dbReference type="EMBL" id="CAAE01010321">
    <property type="protein sequence ID" value="CAF93005.1"/>
    <property type="molecule type" value="Genomic_DNA"/>
</dbReference>
<reference evidence="2" key="2">
    <citation type="submission" date="2004-02" db="EMBL/GenBank/DDBJ databases">
        <authorList>
            <consortium name="Genoscope"/>
            <consortium name="Whitehead Institute Centre for Genome Research"/>
        </authorList>
    </citation>
    <scope>NUCLEOTIDE SEQUENCE</scope>
</reference>
<reference evidence="2" key="1">
    <citation type="journal article" date="2004" name="Nature">
        <title>Genome duplication in the teleost fish Tetraodon nigroviridis reveals the early vertebrate proto-karyotype.</title>
        <authorList>
            <person name="Jaillon O."/>
            <person name="Aury J.-M."/>
            <person name="Brunet F."/>
            <person name="Petit J.-L."/>
            <person name="Stange-Thomann N."/>
            <person name="Mauceli E."/>
            <person name="Bouneau L."/>
            <person name="Fischer C."/>
            <person name="Ozouf-Costaz C."/>
            <person name="Bernot A."/>
            <person name="Nicaud S."/>
            <person name="Jaffe D."/>
            <person name="Fisher S."/>
            <person name="Lutfalla G."/>
            <person name="Dossat C."/>
            <person name="Segurens B."/>
            <person name="Dasilva C."/>
            <person name="Salanoubat M."/>
            <person name="Levy M."/>
            <person name="Boudet N."/>
            <person name="Castellano S."/>
            <person name="Anthouard V."/>
            <person name="Jubin C."/>
            <person name="Castelli V."/>
            <person name="Katinka M."/>
            <person name="Vacherie B."/>
            <person name="Biemont C."/>
            <person name="Skalli Z."/>
            <person name="Cattolico L."/>
            <person name="Poulain J."/>
            <person name="De Berardinis V."/>
            <person name="Cruaud C."/>
            <person name="Duprat S."/>
            <person name="Brottier P."/>
            <person name="Coutanceau J.-P."/>
            <person name="Gouzy J."/>
            <person name="Parra G."/>
            <person name="Lardier G."/>
            <person name="Chapple C."/>
            <person name="McKernan K.J."/>
            <person name="McEwan P."/>
            <person name="Bosak S."/>
            <person name="Kellis M."/>
            <person name="Volff J.-N."/>
            <person name="Guigo R."/>
            <person name="Zody M.C."/>
            <person name="Mesirov J."/>
            <person name="Lindblad-Toh K."/>
            <person name="Birren B."/>
            <person name="Nusbaum C."/>
            <person name="Kahn D."/>
            <person name="Robinson-Rechavi M."/>
            <person name="Laudet V."/>
            <person name="Schachter V."/>
            <person name="Quetier F."/>
            <person name="Saurin W."/>
            <person name="Scarpelli C."/>
            <person name="Wincker P."/>
            <person name="Lander E.S."/>
            <person name="Weissenbach J."/>
            <person name="Roest Crollius H."/>
        </authorList>
    </citation>
    <scope>NUCLEOTIDE SEQUENCE [LARGE SCALE GENOMIC DNA]</scope>
</reference>
<gene>
    <name evidence="2" type="ORF">GSTENG00008458001</name>
</gene>
<feature type="region of interest" description="Disordered" evidence="1">
    <location>
        <begin position="32"/>
        <end position="125"/>
    </location>
</feature>
<protein>
    <submittedName>
        <fullName evidence="2">(spotted green pufferfish) hypothetical protein</fullName>
    </submittedName>
</protein>
<sequence length="149" mass="15404">MERQEGAGFRRLLDTVRHAHSLGSLEMVGREAGRGGVHSQGAAHLPSRPGDTREDPGVGLGGGPPSPSQASVRVLDGGGPAGVQDVPSARPAGHSRTACPLRLSQSQPRSPPAASTPRTPRTPAAFSLDQAIFNLPQGASGLQQQPHRH</sequence>
<proteinExistence type="predicted"/>
<dbReference type="OrthoDB" id="8961796at2759"/>
<name>Q4T277_TETNG</name>
<evidence type="ECO:0000256" key="1">
    <source>
        <dbReference type="SAM" id="MobiDB-lite"/>
    </source>
</evidence>
<feature type="compositionally biased region" description="Low complexity" evidence="1">
    <location>
        <begin position="100"/>
        <end position="125"/>
    </location>
</feature>
<accession>Q4T277</accession>
<comment type="caution">
    <text evidence="2">The sequence shown here is derived from an EMBL/GenBank/DDBJ whole genome shotgun (WGS) entry which is preliminary data.</text>
</comment>
<evidence type="ECO:0000313" key="2">
    <source>
        <dbReference type="EMBL" id="CAF93005.1"/>
    </source>
</evidence>